<accession>A0A0K0Y2C3</accession>
<evidence type="ECO:0000313" key="2">
    <source>
        <dbReference type="Proteomes" id="UP000067444"/>
    </source>
</evidence>
<sequence length="92" mass="9413">MRAAVLLLALAACTPVPVSPERAAEICEEKARAAQGPTGSVTVGTNSNSGGFGGVEIGLSSDFIAGRDPLEVYGQCIFDRTGASPIRPPVLR</sequence>
<evidence type="ECO:0000313" key="1">
    <source>
        <dbReference type="EMBL" id="AKS45046.1"/>
    </source>
</evidence>
<gene>
    <name evidence="1" type="ORF">OSB_04830</name>
</gene>
<organism evidence="1 2">
    <name type="scientific">Octadecabacter temperatus</name>
    <dbReference type="NCBI Taxonomy" id="1458307"/>
    <lineage>
        <taxon>Bacteria</taxon>
        <taxon>Pseudomonadati</taxon>
        <taxon>Pseudomonadota</taxon>
        <taxon>Alphaproteobacteria</taxon>
        <taxon>Rhodobacterales</taxon>
        <taxon>Roseobacteraceae</taxon>
        <taxon>Octadecabacter</taxon>
    </lineage>
</organism>
<dbReference type="Proteomes" id="UP000067444">
    <property type="component" value="Chromosome"/>
</dbReference>
<reference evidence="1 2" key="1">
    <citation type="journal article" date="2015" name="Genome Announc.">
        <title>Closed Genome Sequence of Octadecabacter temperatus SB1, the First Mesophilic Species of the Genus Octadecabacter.</title>
        <authorList>
            <person name="Voget S."/>
            <person name="Billerbeck S."/>
            <person name="Simon M."/>
            <person name="Daniel R."/>
        </authorList>
    </citation>
    <scope>NUCLEOTIDE SEQUENCE [LARGE SCALE GENOMIC DNA]</scope>
    <source>
        <strain evidence="1 2">SB1</strain>
    </source>
</reference>
<dbReference type="AlphaFoldDB" id="A0A0K0Y2C3"/>
<dbReference type="RefSeq" id="WP_049833474.1">
    <property type="nucleotide sequence ID" value="NZ_CP012160.1"/>
</dbReference>
<proteinExistence type="predicted"/>
<protein>
    <submittedName>
        <fullName evidence="1">Uncharacterized protein</fullName>
    </submittedName>
</protein>
<dbReference type="STRING" id="1458307.OSB_04830"/>
<dbReference type="KEGG" id="otm:OSB_04830"/>
<keyword evidence="2" id="KW-1185">Reference proteome</keyword>
<dbReference type="EMBL" id="CP012160">
    <property type="protein sequence ID" value="AKS45046.1"/>
    <property type="molecule type" value="Genomic_DNA"/>
</dbReference>
<name>A0A0K0Y2C3_9RHOB</name>
<dbReference type="OrthoDB" id="7691501at2"/>